<evidence type="ECO:0000313" key="4">
    <source>
        <dbReference type="Proteomes" id="UP000315349"/>
    </source>
</evidence>
<name>A0A518GLL0_9PLAN</name>
<sequence length="394" mass="40186" precursor="true">MRHRATLLMMLLTLVFAMTSASAEQRGRGGEGGGGDKSGGGRPGGSSSSAEKSGSKPPGGAWSSPSGKKPGSSQGDLPGNEDKKNPFNANNPQGAAAAANKNKSSNPTGTEDAAAGAAASRRNQPTASGAEGAAAGAAAANRNQPTMSGAQGAAVGATAAKNNQPAASGAAGYAAVRDSFDHPSLYSPEWHGDNQAAWAAPNWPANAAYTNASHAAVAAHCGYQTNAAVSYGYGDNVNYENQMVVVNGQVAGSAAAYSQQAAQMANNGRNATTTPADDWLPLGVFALVPSEDQQPQLTVQLAINKQGVLRGNYTELVSDNTQLIHGMVDPQTQRAAWTVGDSEGFYMEAGLKNLTDGDAPVLIHRRGKTERWVLVSLPQPQTAATNSNNQGNGN</sequence>
<gene>
    <name evidence="3" type="ORF">Spb1_13390</name>
</gene>
<feature type="region of interest" description="Disordered" evidence="1">
    <location>
        <begin position="22"/>
        <end position="149"/>
    </location>
</feature>
<dbReference type="KEGG" id="peh:Spb1_13390"/>
<evidence type="ECO:0000256" key="2">
    <source>
        <dbReference type="SAM" id="SignalP"/>
    </source>
</evidence>
<feature type="compositionally biased region" description="Gly residues" evidence="1">
    <location>
        <begin position="30"/>
        <end position="44"/>
    </location>
</feature>
<dbReference type="AlphaFoldDB" id="A0A518GLL0"/>
<dbReference type="EMBL" id="CP036299">
    <property type="protein sequence ID" value="QDV29434.1"/>
    <property type="molecule type" value="Genomic_DNA"/>
</dbReference>
<feature type="signal peptide" evidence="2">
    <location>
        <begin position="1"/>
        <end position="23"/>
    </location>
</feature>
<reference evidence="3 4" key="1">
    <citation type="submission" date="2019-02" db="EMBL/GenBank/DDBJ databases">
        <title>Deep-cultivation of Planctomycetes and their phenomic and genomic characterization uncovers novel biology.</title>
        <authorList>
            <person name="Wiegand S."/>
            <person name="Jogler M."/>
            <person name="Boedeker C."/>
            <person name="Pinto D."/>
            <person name="Vollmers J."/>
            <person name="Rivas-Marin E."/>
            <person name="Kohn T."/>
            <person name="Peeters S.H."/>
            <person name="Heuer A."/>
            <person name="Rast P."/>
            <person name="Oberbeckmann S."/>
            <person name="Bunk B."/>
            <person name="Jeske O."/>
            <person name="Meyerdierks A."/>
            <person name="Storesund J.E."/>
            <person name="Kallscheuer N."/>
            <person name="Luecker S."/>
            <person name="Lage O.M."/>
            <person name="Pohl T."/>
            <person name="Merkel B.J."/>
            <person name="Hornburger P."/>
            <person name="Mueller R.-W."/>
            <person name="Bruemmer F."/>
            <person name="Labrenz M."/>
            <person name="Spormann A.M."/>
            <person name="Op den Camp H."/>
            <person name="Overmann J."/>
            <person name="Amann R."/>
            <person name="Jetten M.S.M."/>
            <person name="Mascher T."/>
            <person name="Medema M.H."/>
            <person name="Devos D.P."/>
            <person name="Kaster A.-K."/>
            <person name="Ovreas L."/>
            <person name="Rohde M."/>
            <person name="Galperin M.Y."/>
            <person name="Jogler C."/>
        </authorList>
    </citation>
    <scope>NUCLEOTIDE SEQUENCE [LARGE SCALE GENOMIC DNA]</scope>
    <source>
        <strain evidence="3 4">Spb1</strain>
    </source>
</reference>
<organism evidence="3 4">
    <name type="scientific">Planctopirus ephydatiae</name>
    <dbReference type="NCBI Taxonomy" id="2528019"/>
    <lineage>
        <taxon>Bacteria</taxon>
        <taxon>Pseudomonadati</taxon>
        <taxon>Planctomycetota</taxon>
        <taxon>Planctomycetia</taxon>
        <taxon>Planctomycetales</taxon>
        <taxon>Planctomycetaceae</taxon>
        <taxon>Planctopirus</taxon>
    </lineage>
</organism>
<dbReference type="OrthoDB" id="282085at2"/>
<feature type="compositionally biased region" description="Low complexity" evidence="1">
    <location>
        <begin position="45"/>
        <end position="73"/>
    </location>
</feature>
<feature type="compositionally biased region" description="Low complexity" evidence="1">
    <location>
        <begin position="127"/>
        <end position="140"/>
    </location>
</feature>
<proteinExistence type="predicted"/>
<keyword evidence="2" id="KW-0732">Signal</keyword>
<feature type="compositionally biased region" description="Low complexity" evidence="1">
    <location>
        <begin position="88"/>
        <end position="119"/>
    </location>
</feature>
<evidence type="ECO:0000256" key="1">
    <source>
        <dbReference type="SAM" id="MobiDB-lite"/>
    </source>
</evidence>
<accession>A0A518GLL0</accession>
<feature type="chain" id="PRO_5022202965" evidence="2">
    <location>
        <begin position="24"/>
        <end position="394"/>
    </location>
</feature>
<keyword evidence="4" id="KW-1185">Reference proteome</keyword>
<protein>
    <submittedName>
        <fullName evidence="3">Uncharacterized protein</fullName>
    </submittedName>
</protein>
<dbReference type="Proteomes" id="UP000315349">
    <property type="component" value="Chromosome"/>
</dbReference>
<evidence type="ECO:0000313" key="3">
    <source>
        <dbReference type="EMBL" id="QDV29434.1"/>
    </source>
</evidence>